<proteinExistence type="predicted"/>
<reference evidence="2" key="1">
    <citation type="journal article" date="2014" name="Int. J. Syst. Evol. Microbiol.">
        <title>Complete genome sequence of Corynebacterium casei LMG S-19264T (=DSM 44701T), isolated from a smear-ripened cheese.</title>
        <authorList>
            <consortium name="US DOE Joint Genome Institute (JGI-PGF)"/>
            <person name="Walter F."/>
            <person name="Albersmeier A."/>
            <person name="Kalinowski J."/>
            <person name="Ruckert C."/>
        </authorList>
    </citation>
    <scope>NUCLEOTIDE SEQUENCE</scope>
    <source>
        <strain evidence="2">JCM 4518</strain>
    </source>
</reference>
<dbReference type="EMBL" id="BMUL01000004">
    <property type="protein sequence ID" value="GHA77358.1"/>
    <property type="molecule type" value="Genomic_DNA"/>
</dbReference>
<feature type="transmembrane region" description="Helical" evidence="1">
    <location>
        <begin position="107"/>
        <end position="125"/>
    </location>
</feature>
<accession>A0A918W8S2</accession>
<evidence type="ECO:0000313" key="2">
    <source>
        <dbReference type="EMBL" id="GHA77358.1"/>
    </source>
</evidence>
<feature type="transmembrane region" description="Helical" evidence="1">
    <location>
        <begin position="12"/>
        <end position="32"/>
    </location>
</feature>
<keyword evidence="1" id="KW-0472">Membrane</keyword>
<feature type="transmembrane region" description="Helical" evidence="1">
    <location>
        <begin position="76"/>
        <end position="95"/>
    </location>
</feature>
<keyword evidence="1" id="KW-0812">Transmembrane</keyword>
<dbReference type="RefSeq" id="WP_229849686.1">
    <property type="nucleotide sequence ID" value="NZ_BMUL01000004.1"/>
</dbReference>
<feature type="transmembrane region" description="Helical" evidence="1">
    <location>
        <begin position="52"/>
        <end position="69"/>
    </location>
</feature>
<keyword evidence="1" id="KW-1133">Transmembrane helix</keyword>
<name>A0A918W8S2_9ACTN</name>
<dbReference type="Proteomes" id="UP000644020">
    <property type="component" value="Unassembled WGS sequence"/>
</dbReference>
<comment type="caution">
    <text evidence="2">The sequence shown here is derived from an EMBL/GenBank/DDBJ whole genome shotgun (WGS) entry which is preliminary data.</text>
</comment>
<reference evidence="2" key="2">
    <citation type="submission" date="2020-09" db="EMBL/GenBank/DDBJ databases">
        <authorList>
            <person name="Sun Q."/>
            <person name="Ohkuma M."/>
        </authorList>
    </citation>
    <scope>NUCLEOTIDE SEQUENCE</scope>
    <source>
        <strain evidence="2">JCM 4518</strain>
    </source>
</reference>
<keyword evidence="3" id="KW-1185">Reference proteome</keyword>
<organism evidence="2 3">
    <name type="scientific">Streptomyces termitum</name>
    <dbReference type="NCBI Taxonomy" id="67368"/>
    <lineage>
        <taxon>Bacteria</taxon>
        <taxon>Bacillati</taxon>
        <taxon>Actinomycetota</taxon>
        <taxon>Actinomycetes</taxon>
        <taxon>Kitasatosporales</taxon>
        <taxon>Streptomycetaceae</taxon>
        <taxon>Streptomyces</taxon>
    </lineage>
</organism>
<sequence>MIGWMHHAPRWAVISACGIAAVLLFIGASAHVTDLLRHGLHPYDWAPWWLNLYWSSLALFDTLAAVLLIRGKRQGIDLACVIVATDLAANWYAAYGIQDSNLAAQPGLQRLAVFAALVLGTAPFIRRHLTN</sequence>
<evidence type="ECO:0000256" key="1">
    <source>
        <dbReference type="SAM" id="Phobius"/>
    </source>
</evidence>
<gene>
    <name evidence="2" type="ORF">GCM10010305_20340</name>
</gene>
<protein>
    <submittedName>
        <fullName evidence="2">Uncharacterized protein</fullName>
    </submittedName>
</protein>
<evidence type="ECO:0000313" key="3">
    <source>
        <dbReference type="Proteomes" id="UP000644020"/>
    </source>
</evidence>
<dbReference type="AlphaFoldDB" id="A0A918W8S2"/>